<dbReference type="Proteomes" id="UP001591681">
    <property type="component" value="Unassembled WGS sequence"/>
</dbReference>
<keyword evidence="3" id="KW-0677">Repeat</keyword>
<dbReference type="PROSITE" id="PS50279">
    <property type="entry name" value="BPTI_KUNITZ_2"/>
    <property type="match status" value="3"/>
</dbReference>
<evidence type="ECO:0000313" key="11">
    <source>
        <dbReference type="EMBL" id="KAL2081279.1"/>
    </source>
</evidence>
<dbReference type="GO" id="GO:0007596">
    <property type="term" value="P:blood coagulation"/>
    <property type="evidence" value="ECO:0007669"/>
    <property type="project" value="UniProtKB-UniRule"/>
</dbReference>
<keyword evidence="4 8" id="KW-0722">Serine protease inhibitor</keyword>
<dbReference type="AlphaFoldDB" id="A0ABD1J327"/>
<evidence type="ECO:0000256" key="6">
    <source>
        <dbReference type="ARBA" id="ARBA00023157"/>
    </source>
</evidence>
<dbReference type="InterPro" id="IPR008296">
    <property type="entry name" value="TFPI-like"/>
</dbReference>
<reference evidence="11 12" key="1">
    <citation type="submission" date="2024-09" db="EMBL/GenBank/DDBJ databases">
        <title>A chromosome-level genome assembly of Gray's grenadier anchovy, Coilia grayii.</title>
        <authorList>
            <person name="Fu Z."/>
        </authorList>
    </citation>
    <scope>NUCLEOTIDE SEQUENCE [LARGE SCALE GENOMIC DNA]</scope>
    <source>
        <strain evidence="11">G4</strain>
        <tissue evidence="11">Muscle</tissue>
    </source>
</reference>
<name>A0ABD1J327_9TELE</name>
<dbReference type="InterPro" id="IPR002223">
    <property type="entry name" value="Kunitz_BPTI"/>
</dbReference>
<dbReference type="EMBL" id="JBHFQA010000020">
    <property type="protein sequence ID" value="KAL2081279.1"/>
    <property type="molecule type" value="Genomic_DNA"/>
</dbReference>
<keyword evidence="2 8" id="KW-0356">Hemostasis</keyword>
<dbReference type="PANTHER" id="PTHR10083">
    <property type="entry name" value="KUNITZ-TYPE PROTEASE INHIBITOR-RELATED"/>
    <property type="match status" value="1"/>
</dbReference>
<dbReference type="InterPro" id="IPR050098">
    <property type="entry name" value="TFPI/VKTCI-like"/>
</dbReference>
<dbReference type="Gene3D" id="4.10.410.10">
    <property type="entry name" value="Pancreatic trypsin inhibitor Kunitz domain"/>
    <property type="match status" value="3"/>
</dbReference>
<evidence type="ECO:0000256" key="2">
    <source>
        <dbReference type="ARBA" id="ARBA00022696"/>
    </source>
</evidence>
<comment type="caution">
    <text evidence="11">The sequence shown here is derived from an EMBL/GenBank/DDBJ whole genome shotgun (WGS) entry which is preliminary data.</text>
</comment>
<keyword evidence="1 8" id="KW-0646">Protease inhibitor</keyword>
<evidence type="ECO:0000256" key="3">
    <source>
        <dbReference type="ARBA" id="ARBA00022737"/>
    </source>
</evidence>
<sequence length="272" mass="30901">MKMDEGPCKALRERYYFNIDTGYCESFEYGGCQGNDNNFETLEECEEMCMMTEEKNPCHLPDNPGPCRGLVPRYFFDRRSQLCKRFFYGGCYGNANNFRTLKECQAKCQQPAIPPKKDDPKEFPAPSNVVTEPPVVAGRAPSAKLEAVDEVKETHVNDTVTQGRKLEQVDVVTAAPETLTRSQQQALDTADPQIPPYCLSPIDRGTCDGSERRYGYNPKKKRCQLFRYSGCGGNKNSFIHKRHCMKTCMKGHSNVRFIRIKKKNSHLLNPAD</sequence>
<dbReference type="Pfam" id="PF00014">
    <property type="entry name" value="Kunitz_BPTI"/>
    <property type="match status" value="3"/>
</dbReference>
<dbReference type="SUPFAM" id="SSF57362">
    <property type="entry name" value="BPTI-like"/>
    <property type="match status" value="3"/>
</dbReference>
<evidence type="ECO:0000256" key="7">
    <source>
        <dbReference type="ARBA" id="ARBA00023180"/>
    </source>
</evidence>
<dbReference type="PIRSF" id="PIRSF001620">
    <property type="entry name" value="TFPI"/>
    <property type="match status" value="1"/>
</dbReference>
<gene>
    <name evidence="11" type="ORF">ACEWY4_023132</name>
</gene>
<evidence type="ECO:0000256" key="1">
    <source>
        <dbReference type="ARBA" id="ARBA00022690"/>
    </source>
</evidence>
<dbReference type="InterPro" id="IPR036880">
    <property type="entry name" value="Kunitz_BPTI_sf"/>
</dbReference>
<dbReference type="FunFam" id="4.10.410.10:FF:000004">
    <property type="entry name" value="Tissue factor pathway inhibitor"/>
    <property type="match status" value="2"/>
</dbReference>
<evidence type="ECO:0000256" key="5">
    <source>
        <dbReference type="ARBA" id="ARBA00023084"/>
    </source>
</evidence>
<keyword evidence="5 8" id="KW-0094">Blood coagulation</keyword>
<dbReference type="SMART" id="SM00131">
    <property type="entry name" value="KU"/>
    <property type="match status" value="3"/>
</dbReference>
<evidence type="ECO:0000256" key="4">
    <source>
        <dbReference type="ARBA" id="ARBA00022900"/>
    </source>
</evidence>
<feature type="domain" description="BPTI/Kunitz inhibitor" evidence="10">
    <location>
        <begin position="198"/>
        <end position="248"/>
    </location>
</feature>
<evidence type="ECO:0000259" key="10">
    <source>
        <dbReference type="PROSITE" id="PS50279"/>
    </source>
</evidence>
<feature type="domain" description="BPTI/Kunitz inhibitor" evidence="10">
    <location>
        <begin position="58"/>
        <end position="108"/>
    </location>
</feature>
<evidence type="ECO:0000313" key="12">
    <source>
        <dbReference type="Proteomes" id="UP001591681"/>
    </source>
</evidence>
<dbReference type="PRINTS" id="PR00759">
    <property type="entry name" value="BASICPTASE"/>
</dbReference>
<dbReference type="GO" id="GO:0004867">
    <property type="term" value="F:serine-type endopeptidase inhibitor activity"/>
    <property type="evidence" value="ECO:0007669"/>
    <property type="project" value="UniProtKB-UniRule"/>
</dbReference>
<organism evidence="11 12">
    <name type="scientific">Coilia grayii</name>
    <name type="common">Gray's grenadier anchovy</name>
    <dbReference type="NCBI Taxonomy" id="363190"/>
    <lineage>
        <taxon>Eukaryota</taxon>
        <taxon>Metazoa</taxon>
        <taxon>Chordata</taxon>
        <taxon>Craniata</taxon>
        <taxon>Vertebrata</taxon>
        <taxon>Euteleostomi</taxon>
        <taxon>Actinopterygii</taxon>
        <taxon>Neopterygii</taxon>
        <taxon>Teleostei</taxon>
        <taxon>Clupei</taxon>
        <taxon>Clupeiformes</taxon>
        <taxon>Clupeoidei</taxon>
        <taxon>Engraulidae</taxon>
        <taxon>Coilinae</taxon>
        <taxon>Coilia</taxon>
    </lineage>
</organism>
<keyword evidence="7" id="KW-0325">Glycoprotein</keyword>
<feature type="region of interest" description="Disordered" evidence="9">
    <location>
        <begin position="112"/>
        <end position="138"/>
    </location>
</feature>
<evidence type="ECO:0000256" key="8">
    <source>
        <dbReference type="PIRNR" id="PIRNR001620"/>
    </source>
</evidence>
<dbReference type="InterPro" id="IPR020901">
    <property type="entry name" value="Prtase_inh_Kunz-CS"/>
</dbReference>
<accession>A0ABD1J327</accession>
<dbReference type="PANTHER" id="PTHR10083:SF377">
    <property type="entry name" value="TISSUE FACTOR PATHWAY INHIBITOR"/>
    <property type="match status" value="1"/>
</dbReference>
<feature type="domain" description="BPTI/Kunitz inhibitor" evidence="10">
    <location>
        <begin position="1"/>
        <end position="49"/>
    </location>
</feature>
<proteinExistence type="predicted"/>
<dbReference type="PROSITE" id="PS00280">
    <property type="entry name" value="BPTI_KUNITZ_1"/>
    <property type="match status" value="3"/>
</dbReference>
<evidence type="ECO:0000256" key="9">
    <source>
        <dbReference type="SAM" id="MobiDB-lite"/>
    </source>
</evidence>
<protein>
    <recommendedName>
        <fullName evidence="8">Tissue factor pathway inhibitor</fullName>
    </recommendedName>
</protein>
<keyword evidence="6" id="KW-1015">Disulfide bond</keyword>
<keyword evidence="12" id="KW-1185">Reference proteome</keyword>